<comment type="caution">
    <text evidence="1">The sequence shown here is derived from an EMBL/GenBank/DDBJ whole genome shotgun (WGS) entry which is preliminary data.</text>
</comment>
<keyword evidence="2" id="KW-1185">Reference proteome</keyword>
<dbReference type="EMBL" id="JACCCO010000001">
    <property type="protein sequence ID" value="NYF39486.1"/>
    <property type="molecule type" value="Genomic_DNA"/>
</dbReference>
<reference evidence="1 2" key="1">
    <citation type="submission" date="2020-07" db="EMBL/GenBank/DDBJ databases">
        <title>Sequencing the genomes of 1000 actinobacteria strains.</title>
        <authorList>
            <person name="Klenk H.-P."/>
        </authorList>
    </citation>
    <scope>NUCLEOTIDE SEQUENCE [LARGE SCALE GENOMIC DNA]</scope>
    <source>
        <strain evidence="1 2">DSM 45763</strain>
    </source>
</reference>
<sequence length="109" mass="12512">MREIRRDDDGALLGYLRRAGDGWEPLTVFGYPLGEPGPEDRAAEEVRRSGLEVLMGHWEFLRDGEWYRCVILEAAAGEVRVRPDDHRYPHGGYALTLERPGPATFRPYR</sequence>
<organism evidence="1 2">
    <name type="scientific">Streptosporangium sandarakinum</name>
    <dbReference type="NCBI Taxonomy" id="1260955"/>
    <lineage>
        <taxon>Bacteria</taxon>
        <taxon>Bacillati</taxon>
        <taxon>Actinomycetota</taxon>
        <taxon>Actinomycetes</taxon>
        <taxon>Streptosporangiales</taxon>
        <taxon>Streptosporangiaceae</taxon>
        <taxon>Streptosporangium</taxon>
    </lineage>
</organism>
<proteinExistence type="predicted"/>
<name>A0A852UV97_9ACTN</name>
<gene>
    <name evidence="1" type="ORF">HDA43_001645</name>
</gene>
<protein>
    <submittedName>
        <fullName evidence="1">Uncharacterized protein</fullName>
    </submittedName>
</protein>
<dbReference type="RefSeq" id="WP_179819132.1">
    <property type="nucleotide sequence ID" value="NZ_JACCCO010000001.1"/>
</dbReference>
<dbReference type="AlphaFoldDB" id="A0A852UV97"/>
<dbReference type="Proteomes" id="UP000576393">
    <property type="component" value="Unassembled WGS sequence"/>
</dbReference>
<accession>A0A852UV97</accession>
<evidence type="ECO:0000313" key="2">
    <source>
        <dbReference type="Proteomes" id="UP000576393"/>
    </source>
</evidence>
<evidence type="ECO:0000313" key="1">
    <source>
        <dbReference type="EMBL" id="NYF39486.1"/>
    </source>
</evidence>